<dbReference type="PANTHER" id="PTHR13556:SF2">
    <property type="entry name" value="TRANSCRIPTIONAL ADAPTER 3"/>
    <property type="match status" value="1"/>
</dbReference>
<feature type="compositionally biased region" description="Basic and acidic residues" evidence="6">
    <location>
        <begin position="103"/>
        <end position="130"/>
    </location>
</feature>
<keyword evidence="3" id="KW-0805">Transcription regulation</keyword>
<proteinExistence type="inferred from homology"/>
<organism evidence="7 8">
    <name type="scientific">Penicillium daleae</name>
    <dbReference type="NCBI Taxonomy" id="63821"/>
    <lineage>
        <taxon>Eukaryota</taxon>
        <taxon>Fungi</taxon>
        <taxon>Dikarya</taxon>
        <taxon>Ascomycota</taxon>
        <taxon>Pezizomycotina</taxon>
        <taxon>Eurotiomycetes</taxon>
        <taxon>Eurotiomycetidae</taxon>
        <taxon>Eurotiales</taxon>
        <taxon>Aspergillaceae</taxon>
        <taxon>Penicillium</taxon>
    </lineage>
</organism>
<evidence type="ECO:0000256" key="1">
    <source>
        <dbReference type="ARBA" id="ARBA00004123"/>
    </source>
</evidence>
<feature type="region of interest" description="Disordered" evidence="6">
    <location>
        <begin position="102"/>
        <end position="248"/>
    </location>
</feature>
<keyword evidence="8" id="KW-1185">Reference proteome</keyword>
<evidence type="ECO:0000256" key="3">
    <source>
        <dbReference type="ARBA" id="ARBA00023015"/>
    </source>
</evidence>
<dbReference type="Proteomes" id="UP001213681">
    <property type="component" value="Unassembled WGS sequence"/>
</dbReference>
<evidence type="ECO:0000313" key="7">
    <source>
        <dbReference type="EMBL" id="KAJ5444386.1"/>
    </source>
</evidence>
<comment type="similarity">
    <text evidence="2">Belongs to the NGG1 family.</text>
</comment>
<sequence length="659" mass="72444">MPSAYKSKGKGRDARPSRSRNTTPSNAGGAAAVAAPPIPSYLENDVTKLIDLANGQYTDLLDLVAGPNIPDSKTLETLVEYLKSLSDMADARGEACNAGMREMSQKRKEVMEDQEISREVSERSRLKRETEDDDELVHKAKLKKRKERSSTKEERPLNHGAHDVARQDGAETKVEGAASPVSKHAKNAASDRSSSLSPPSMLSPNGAATGADGAAAPGSPDSDSSEDSHQPEPQPAVPQIQVFGDNPLKFDDPTVYHIRDITPDMGDDEKKEIYSVASFPKSDLAHMMAGVPPDKDFSNAKPSNQVSANTFQTWIEPYVRALTEEDIAWLRERGDRTNPFIIPRRGKKNYRQIWAEEDGVSYDPNQDEKDQLPLNQGRGNIDQLTDDKTETNEVSIGPLLSRLVSLLRYEHRTLPEDSNTSTNGDLPATDGLNGDAMELDQPNGALDTKPSSENKPLPAATAFRDASPTGFKTSVAKLDHAQLDERAKAELRYIGFLGADDNPDYDAHYDDEVAERLRLLQGELKKQIITNNARKARMLKIAQEHMALLEFTTIQDDLDSQVQQAYLKRTRTMGKSKKGSQAKHRPGGAGGGVAGAGVSRPAVGDAAKIVMDRRKRWNEAFLPIFEDIKTTIPSENETIFDPATMAEYEKAELEAWDEE</sequence>
<feature type="region of interest" description="Disordered" evidence="6">
    <location>
        <begin position="570"/>
        <end position="596"/>
    </location>
</feature>
<dbReference type="RefSeq" id="XP_056764466.1">
    <property type="nucleotide sequence ID" value="XM_056911640.1"/>
</dbReference>
<dbReference type="GO" id="GO:0006357">
    <property type="term" value="P:regulation of transcription by RNA polymerase II"/>
    <property type="evidence" value="ECO:0007669"/>
    <property type="project" value="TreeGrafter"/>
</dbReference>
<protein>
    <recommendedName>
        <fullName evidence="9">Transcriptional regulator Ngg1</fullName>
    </recommendedName>
</protein>
<comment type="caution">
    <text evidence="7">The sequence shown here is derived from an EMBL/GenBank/DDBJ whole genome shotgun (WGS) entry which is preliminary data.</text>
</comment>
<feature type="region of interest" description="Disordered" evidence="6">
    <location>
        <begin position="1"/>
        <end position="38"/>
    </location>
</feature>
<reference evidence="7" key="1">
    <citation type="submission" date="2022-12" db="EMBL/GenBank/DDBJ databases">
        <authorList>
            <person name="Petersen C."/>
        </authorList>
    </citation>
    <scope>NUCLEOTIDE SEQUENCE</scope>
    <source>
        <strain evidence="7">IBT 16125</strain>
    </source>
</reference>
<dbReference type="InterPro" id="IPR019340">
    <property type="entry name" value="Histone_AcTrfase_su3"/>
</dbReference>
<reference evidence="7" key="2">
    <citation type="journal article" date="2023" name="IMA Fungus">
        <title>Comparative genomic study of the Penicillium genus elucidates a diverse pangenome and 15 lateral gene transfer events.</title>
        <authorList>
            <person name="Petersen C."/>
            <person name="Sorensen T."/>
            <person name="Nielsen M.R."/>
            <person name="Sondergaard T.E."/>
            <person name="Sorensen J.L."/>
            <person name="Fitzpatrick D.A."/>
            <person name="Frisvad J.C."/>
            <person name="Nielsen K.L."/>
        </authorList>
    </citation>
    <scope>NUCLEOTIDE SEQUENCE</scope>
    <source>
        <strain evidence="7">IBT 16125</strain>
    </source>
</reference>
<evidence type="ECO:0000256" key="2">
    <source>
        <dbReference type="ARBA" id="ARBA00005330"/>
    </source>
</evidence>
<dbReference type="PANTHER" id="PTHR13556">
    <property type="entry name" value="TRANSCRIPTIONAL ADAPTER 3-RELATED"/>
    <property type="match status" value="1"/>
</dbReference>
<gene>
    <name evidence="7" type="ORF">N7458_008258</name>
</gene>
<dbReference type="GO" id="GO:0005634">
    <property type="term" value="C:nucleus"/>
    <property type="evidence" value="ECO:0007669"/>
    <property type="project" value="UniProtKB-SubCell"/>
</dbReference>
<dbReference type="GeneID" id="81601883"/>
<evidence type="ECO:0000256" key="6">
    <source>
        <dbReference type="SAM" id="MobiDB-lite"/>
    </source>
</evidence>
<dbReference type="Pfam" id="PF10198">
    <property type="entry name" value="Ada3"/>
    <property type="match status" value="1"/>
</dbReference>
<dbReference type="EMBL" id="JAPVEA010000007">
    <property type="protein sequence ID" value="KAJ5444386.1"/>
    <property type="molecule type" value="Genomic_DNA"/>
</dbReference>
<dbReference type="GO" id="GO:0000124">
    <property type="term" value="C:SAGA complex"/>
    <property type="evidence" value="ECO:0007669"/>
    <property type="project" value="TreeGrafter"/>
</dbReference>
<accession>A0AAD6G1Y5</accession>
<comment type="subcellular location">
    <subcellularLocation>
        <location evidence="1">Nucleus</location>
    </subcellularLocation>
</comment>
<feature type="compositionally biased region" description="Basic and acidic residues" evidence="6">
    <location>
        <begin position="148"/>
        <end position="174"/>
    </location>
</feature>
<keyword evidence="4" id="KW-0804">Transcription</keyword>
<dbReference type="GO" id="GO:0003713">
    <property type="term" value="F:transcription coactivator activity"/>
    <property type="evidence" value="ECO:0007669"/>
    <property type="project" value="TreeGrafter"/>
</dbReference>
<dbReference type="AlphaFoldDB" id="A0AAD6G1Y5"/>
<feature type="region of interest" description="Disordered" evidence="6">
    <location>
        <begin position="414"/>
        <end position="455"/>
    </location>
</feature>
<feature type="compositionally biased region" description="Low complexity" evidence="6">
    <location>
        <begin position="193"/>
        <end position="222"/>
    </location>
</feature>
<name>A0AAD6G1Y5_9EURO</name>
<evidence type="ECO:0008006" key="9">
    <source>
        <dbReference type="Google" id="ProtNLM"/>
    </source>
</evidence>
<evidence type="ECO:0000313" key="8">
    <source>
        <dbReference type="Proteomes" id="UP001213681"/>
    </source>
</evidence>
<feature type="compositionally biased region" description="Basic residues" evidence="6">
    <location>
        <begin position="570"/>
        <end position="586"/>
    </location>
</feature>
<evidence type="ECO:0000256" key="5">
    <source>
        <dbReference type="ARBA" id="ARBA00023242"/>
    </source>
</evidence>
<keyword evidence="5" id="KW-0539">Nucleus</keyword>
<evidence type="ECO:0000256" key="4">
    <source>
        <dbReference type="ARBA" id="ARBA00023163"/>
    </source>
</evidence>